<organism evidence="2 3">
    <name type="scientific">Sutterella parvirubra YIT 11816</name>
    <dbReference type="NCBI Taxonomy" id="762967"/>
    <lineage>
        <taxon>Bacteria</taxon>
        <taxon>Pseudomonadati</taxon>
        <taxon>Pseudomonadota</taxon>
        <taxon>Betaproteobacteria</taxon>
        <taxon>Burkholderiales</taxon>
        <taxon>Sutterellaceae</taxon>
        <taxon>Sutterella</taxon>
    </lineage>
</organism>
<sequence length="115" mass="12623">MLERRQEPDGGVLFTLKLPPLEAQRADLVEAHLQALVALLESAPAKGAVPEEPPGITLKMLRKDAGLTQVELARLAGTTQSRISDMESGVRPFTAEAAKKLSEYFGVPVEWFIRR</sequence>
<accession>H3KCP9</accession>
<dbReference type="GO" id="GO:0003677">
    <property type="term" value="F:DNA binding"/>
    <property type="evidence" value="ECO:0007669"/>
    <property type="project" value="UniProtKB-KW"/>
</dbReference>
<dbReference type="OrthoDB" id="9812495at2"/>
<dbReference type="InterPro" id="IPR010982">
    <property type="entry name" value="Lambda_DNA-bd_dom_sf"/>
</dbReference>
<evidence type="ECO:0000313" key="3">
    <source>
        <dbReference type="Proteomes" id="UP000004956"/>
    </source>
</evidence>
<dbReference type="CDD" id="cd00093">
    <property type="entry name" value="HTH_XRE"/>
    <property type="match status" value="1"/>
</dbReference>
<dbReference type="Gene3D" id="1.10.260.40">
    <property type="entry name" value="lambda repressor-like DNA-binding domains"/>
    <property type="match status" value="1"/>
</dbReference>
<protein>
    <submittedName>
        <fullName evidence="2">DNA-binding helix-turn-helix protein</fullName>
    </submittedName>
</protein>
<feature type="domain" description="HTH cro/C1-type" evidence="1">
    <location>
        <begin position="58"/>
        <end position="112"/>
    </location>
</feature>
<dbReference type="Pfam" id="PF01381">
    <property type="entry name" value="HTH_3"/>
    <property type="match status" value="1"/>
</dbReference>
<proteinExistence type="predicted"/>
<dbReference type="InterPro" id="IPR001387">
    <property type="entry name" value="Cro/C1-type_HTH"/>
</dbReference>
<keyword evidence="3" id="KW-1185">Reference proteome</keyword>
<dbReference type="PATRIC" id="fig|762967.3.peg.414"/>
<name>H3KCP9_9BURK</name>
<comment type="caution">
    <text evidence="2">The sequence shown here is derived from an EMBL/GenBank/DDBJ whole genome shotgun (WGS) entry which is preliminary data.</text>
</comment>
<dbReference type="SUPFAM" id="SSF47413">
    <property type="entry name" value="lambda repressor-like DNA-binding domains"/>
    <property type="match status" value="1"/>
</dbReference>
<dbReference type="AlphaFoldDB" id="H3KCP9"/>
<dbReference type="RefSeq" id="WP_008541039.1">
    <property type="nucleotide sequence ID" value="NZ_JH604884.1"/>
</dbReference>
<dbReference type="Proteomes" id="UP000004956">
    <property type="component" value="Unassembled WGS sequence"/>
</dbReference>
<evidence type="ECO:0000313" key="2">
    <source>
        <dbReference type="EMBL" id="EHY32112.1"/>
    </source>
</evidence>
<dbReference type="HOGENOM" id="CLU_163847_0_0_4"/>
<gene>
    <name evidence="2" type="ORF">HMPREF9440_00502</name>
</gene>
<dbReference type="SMART" id="SM00530">
    <property type="entry name" value="HTH_XRE"/>
    <property type="match status" value="1"/>
</dbReference>
<keyword evidence="2" id="KW-0238">DNA-binding</keyword>
<evidence type="ECO:0000259" key="1">
    <source>
        <dbReference type="PROSITE" id="PS50943"/>
    </source>
</evidence>
<reference evidence="2 3" key="1">
    <citation type="submission" date="2011-11" db="EMBL/GenBank/DDBJ databases">
        <authorList>
            <person name="Weinstock G."/>
            <person name="Sodergren E."/>
            <person name="Clifton S."/>
            <person name="Fulton L."/>
            <person name="Fulton B."/>
            <person name="Courtney L."/>
            <person name="Fronick C."/>
            <person name="Harrison M."/>
            <person name="Strong C."/>
            <person name="Farmer C."/>
            <person name="Delahaunty K."/>
            <person name="Markovic C."/>
            <person name="Hall O."/>
            <person name="Minx P."/>
            <person name="Tomlinson C."/>
            <person name="Mitreva M."/>
            <person name="Hou S."/>
            <person name="Chen J."/>
            <person name="Wollam A."/>
            <person name="Pepin K.H."/>
            <person name="Johnson M."/>
            <person name="Bhonagiri V."/>
            <person name="Zhang X."/>
            <person name="Suruliraj S."/>
            <person name="Warren W."/>
            <person name="Chinwalla A."/>
            <person name="Mardis E.R."/>
            <person name="Wilson R.K."/>
        </authorList>
    </citation>
    <scope>NUCLEOTIDE SEQUENCE [LARGE SCALE GENOMIC DNA]</scope>
    <source>
        <strain evidence="2 3">YIT 11816</strain>
    </source>
</reference>
<dbReference type="EMBL" id="AFBQ01000058">
    <property type="protein sequence ID" value="EHY32112.1"/>
    <property type="molecule type" value="Genomic_DNA"/>
</dbReference>
<dbReference type="PROSITE" id="PS50943">
    <property type="entry name" value="HTH_CROC1"/>
    <property type="match status" value="1"/>
</dbReference>